<accession>A0A561Q188</accession>
<proteinExistence type="predicted"/>
<dbReference type="GO" id="GO:0000160">
    <property type="term" value="P:phosphorelay signal transduction system"/>
    <property type="evidence" value="ECO:0007669"/>
    <property type="project" value="InterPro"/>
</dbReference>
<comment type="caution">
    <text evidence="3">The sequence shown here is derived from an EMBL/GenBank/DDBJ whole genome shotgun (WGS) entry which is preliminary data.</text>
</comment>
<evidence type="ECO:0000256" key="1">
    <source>
        <dbReference type="PROSITE-ProRule" id="PRU00169"/>
    </source>
</evidence>
<reference evidence="3 4" key="1">
    <citation type="submission" date="2019-06" db="EMBL/GenBank/DDBJ databases">
        <title>Sorghum-associated microbial communities from plants grown in Nebraska, USA.</title>
        <authorList>
            <person name="Schachtman D."/>
        </authorList>
    </citation>
    <scope>NUCLEOTIDE SEQUENCE [LARGE SCALE GENOMIC DNA]</scope>
    <source>
        <strain evidence="3 4">1209</strain>
    </source>
</reference>
<dbReference type="Gene3D" id="3.40.50.2300">
    <property type="match status" value="1"/>
</dbReference>
<protein>
    <submittedName>
        <fullName evidence="3">Response regulator receiver domain-containing protein</fullName>
    </submittedName>
</protein>
<keyword evidence="4" id="KW-1185">Reference proteome</keyword>
<dbReference type="SMART" id="SM00448">
    <property type="entry name" value="REC"/>
    <property type="match status" value="1"/>
</dbReference>
<dbReference type="Proteomes" id="UP000320811">
    <property type="component" value="Unassembled WGS sequence"/>
</dbReference>
<dbReference type="InterPro" id="IPR052893">
    <property type="entry name" value="TCS_response_regulator"/>
</dbReference>
<evidence type="ECO:0000313" key="4">
    <source>
        <dbReference type="Proteomes" id="UP000320811"/>
    </source>
</evidence>
<dbReference type="PANTHER" id="PTHR44520:SF2">
    <property type="entry name" value="RESPONSE REGULATOR RCP1"/>
    <property type="match status" value="1"/>
</dbReference>
<organism evidence="3 4">
    <name type="scientific">Chitinophaga polysaccharea</name>
    <dbReference type="NCBI Taxonomy" id="1293035"/>
    <lineage>
        <taxon>Bacteria</taxon>
        <taxon>Pseudomonadati</taxon>
        <taxon>Bacteroidota</taxon>
        <taxon>Chitinophagia</taxon>
        <taxon>Chitinophagales</taxon>
        <taxon>Chitinophagaceae</taxon>
        <taxon>Chitinophaga</taxon>
    </lineage>
</organism>
<evidence type="ECO:0000313" key="3">
    <source>
        <dbReference type="EMBL" id="TWF44137.1"/>
    </source>
</evidence>
<dbReference type="InterPro" id="IPR001789">
    <property type="entry name" value="Sig_transdc_resp-reg_receiver"/>
</dbReference>
<dbReference type="SUPFAM" id="SSF52172">
    <property type="entry name" value="CheY-like"/>
    <property type="match status" value="1"/>
</dbReference>
<gene>
    <name evidence="3" type="ORF">FHW36_10153</name>
</gene>
<dbReference type="PROSITE" id="PS50110">
    <property type="entry name" value="RESPONSE_REGULATORY"/>
    <property type="match status" value="1"/>
</dbReference>
<evidence type="ECO:0000259" key="2">
    <source>
        <dbReference type="PROSITE" id="PS50110"/>
    </source>
</evidence>
<dbReference type="InterPro" id="IPR011006">
    <property type="entry name" value="CheY-like_superfamily"/>
</dbReference>
<dbReference type="Pfam" id="PF00072">
    <property type="entry name" value="Response_reg"/>
    <property type="match status" value="1"/>
</dbReference>
<dbReference type="OrthoDB" id="1121174at2"/>
<dbReference type="PANTHER" id="PTHR44520">
    <property type="entry name" value="RESPONSE REGULATOR RCP1-RELATED"/>
    <property type="match status" value="1"/>
</dbReference>
<dbReference type="AlphaFoldDB" id="A0A561Q188"/>
<sequence length="153" mass="17173">MAKAPNLKLPSPTEMNSIPDLRVILIDDNEIDLLLHEKLIGIQQISRTVLSFANANKALEFLSSNIALPKIPPTVILLDIQMPEMDGFEFLQAFDAYPQKIKSQCHIIMVSSSLDYGDITRTNANPMVVKLLRKPLLLKDLKEAVEGIFKDFI</sequence>
<dbReference type="EMBL" id="VIWO01000001">
    <property type="protein sequence ID" value="TWF44137.1"/>
    <property type="molecule type" value="Genomic_DNA"/>
</dbReference>
<name>A0A561Q188_9BACT</name>
<keyword evidence="1" id="KW-0597">Phosphoprotein</keyword>
<feature type="domain" description="Response regulatory" evidence="2">
    <location>
        <begin position="22"/>
        <end position="149"/>
    </location>
</feature>
<feature type="modified residue" description="4-aspartylphosphate" evidence="1">
    <location>
        <position position="79"/>
    </location>
</feature>